<dbReference type="EMBL" id="JAUSRA010000001">
    <property type="protein sequence ID" value="MDP9794211.1"/>
    <property type="molecule type" value="Genomic_DNA"/>
</dbReference>
<gene>
    <name evidence="1" type="ORF">J2S43_002723</name>
</gene>
<comment type="caution">
    <text evidence="1">The sequence shown here is derived from an EMBL/GenBank/DDBJ whole genome shotgun (WGS) entry which is preliminary data.</text>
</comment>
<reference evidence="1 2" key="1">
    <citation type="submission" date="2023-07" db="EMBL/GenBank/DDBJ databases">
        <title>Sequencing the genomes of 1000 actinobacteria strains.</title>
        <authorList>
            <person name="Klenk H.-P."/>
        </authorList>
    </citation>
    <scope>NUCLEOTIDE SEQUENCE [LARGE SCALE GENOMIC DNA]</scope>
    <source>
        <strain evidence="1 2">DSM 44710</strain>
    </source>
</reference>
<evidence type="ECO:0000313" key="2">
    <source>
        <dbReference type="Proteomes" id="UP001240984"/>
    </source>
</evidence>
<dbReference type="RefSeq" id="WP_306829351.1">
    <property type="nucleotide sequence ID" value="NZ_JAUSRA010000001.1"/>
</dbReference>
<proteinExistence type="predicted"/>
<dbReference type="Proteomes" id="UP001240984">
    <property type="component" value="Unassembled WGS sequence"/>
</dbReference>
<name>A0ABT9MT63_9ACTN</name>
<protein>
    <recommendedName>
        <fullName evidence="3">Phage major capsid protein</fullName>
    </recommendedName>
</protein>
<organism evidence="1 2">
    <name type="scientific">Catenuloplanes nepalensis</name>
    <dbReference type="NCBI Taxonomy" id="587533"/>
    <lineage>
        <taxon>Bacteria</taxon>
        <taxon>Bacillati</taxon>
        <taxon>Actinomycetota</taxon>
        <taxon>Actinomycetes</taxon>
        <taxon>Micromonosporales</taxon>
        <taxon>Micromonosporaceae</taxon>
        <taxon>Catenuloplanes</taxon>
    </lineage>
</organism>
<keyword evidence="2" id="KW-1185">Reference proteome</keyword>
<accession>A0ABT9MT63</accession>
<evidence type="ECO:0008006" key="3">
    <source>
        <dbReference type="Google" id="ProtNLM"/>
    </source>
</evidence>
<sequence>MTTTATEKTMNVIALGKWKDATRTKLREDLTLTSRARQAAMTVVEEAEAGSTMSALMDRIAAAVEGATPKPVEVAKPGASQPEGDAVIAQFGRTSAERHGGGLLLRAVARQESGADPLAQFAELKSYIDPEIPAVGTPRATLKARQYNSEKYSYIRSDTSLMPFSGRQFGFLLDWTKIHGHVLHELDGKARKLAIYGEDGQTGTAGPNPTVAADSDLTQAEVGAALDQMVLLQNTAKSANALVTGHNEVIGLTATRDAYLGVFYAWPGALRYDESLPPASKVPLARLWRDRTGQPTLKIYRYVYQTANTPETHRLFETGAGVSELALIEEIAAG</sequence>
<evidence type="ECO:0000313" key="1">
    <source>
        <dbReference type="EMBL" id="MDP9794211.1"/>
    </source>
</evidence>